<dbReference type="OrthoDB" id="9812818at2"/>
<dbReference type="SUPFAM" id="SSF142913">
    <property type="entry name" value="YktB/PF0168-like"/>
    <property type="match status" value="1"/>
</dbReference>
<dbReference type="Gene3D" id="3.30.930.20">
    <property type="entry name" value="Protein of unknown function DUF1054"/>
    <property type="match status" value="1"/>
</dbReference>
<dbReference type="STRING" id="1385512.N784_00040"/>
<dbReference type="InterPro" id="IPR009403">
    <property type="entry name" value="UPF0637"/>
</dbReference>
<dbReference type="Proteomes" id="UP000030401">
    <property type="component" value="Unassembled WGS sequence"/>
</dbReference>
<dbReference type="EMBL" id="AVPG01000001">
    <property type="protein sequence ID" value="KGX88776.1"/>
    <property type="molecule type" value="Genomic_DNA"/>
</dbReference>
<accession>A0A0A5G6M3</accession>
<evidence type="ECO:0000256" key="1">
    <source>
        <dbReference type="HAMAP-Rule" id="MF_01851"/>
    </source>
</evidence>
<protein>
    <recommendedName>
        <fullName evidence="1">UPF0637 protein N784_00040</fullName>
    </recommendedName>
</protein>
<reference evidence="2 3" key="1">
    <citation type="submission" date="2013-08" db="EMBL/GenBank/DDBJ databases">
        <authorList>
            <person name="Huang J."/>
            <person name="Wang G."/>
        </authorList>
    </citation>
    <scope>NUCLEOTIDE SEQUENCE [LARGE SCALE GENOMIC DNA]</scope>
    <source>
        <strain evidence="2 3">JSM 072002</strain>
    </source>
</reference>
<organism evidence="2 3">
    <name type="scientific">Pontibacillus litoralis JSM 072002</name>
    <dbReference type="NCBI Taxonomy" id="1385512"/>
    <lineage>
        <taxon>Bacteria</taxon>
        <taxon>Bacillati</taxon>
        <taxon>Bacillota</taxon>
        <taxon>Bacilli</taxon>
        <taxon>Bacillales</taxon>
        <taxon>Bacillaceae</taxon>
        <taxon>Pontibacillus</taxon>
    </lineage>
</organism>
<evidence type="ECO:0000313" key="3">
    <source>
        <dbReference type="Proteomes" id="UP000030401"/>
    </source>
</evidence>
<dbReference type="InterPro" id="IPR053707">
    <property type="entry name" value="UPF0637_domain_sf"/>
</dbReference>
<dbReference type="HAMAP" id="MF_01851">
    <property type="entry name" value="UPF0637"/>
    <property type="match status" value="1"/>
</dbReference>
<dbReference type="AlphaFoldDB" id="A0A0A5G6M3"/>
<sequence length="209" mass="24163">MNSFTGFTQQDFDVFSIPGLEQRMEALKTNVSPKLQCIAEQIAPSLTAMTGDEMFVHVAKHARRTTNPPNDTWAAVASSKRGYKMLPHFQIGMWESHLFIWFAMIYENPMKQHYANTLKQHITEVRNHIPDSFVWSKDHTKPDVIHNSNLTNDSFLQLLDRLENVKKAELLCGINIDRHDPLIANGEALIQKCEETFQTLEYLYRLTKK</sequence>
<comment type="caution">
    <text evidence="2">The sequence shown here is derived from an EMBL/GenBank/DDBJ whole genome shotgun (WGS) entry which is preliminary data.</text>
</comment>
<gene>
    <name evidence="2" type="ORF">N784_00040</name>
</gene>
<dbReference type="Pfam" id="PF06335">
    <property type="entry name" value="DUF1054"/>
    <property type="match status" value="1"/>
</dbReference>
<dbReference type="PIRSF" id="PIRSF021332">
    <property type="entry name" value="DUF1054"/>
    <property type="match status" value="1"/>
</dbReference>
<proteinExistence type="inferred from homology"/>
<evidence type="ECO:0000313" key="2">
    <source>
        <dbReference type="EMBL" id="KGX88776.1"/>
    </source>
</evidence>
<keyword evidence="3" id="KW-1185">Reference proteome</keyword>
<name>A0A0A5G6M3_9BACI</name>
<dbReference type="eggNOG" id="COG4493">
    <property type="taxonomic scope" value="Bacteria"/>
</dbReference>
<comment type="similarity">
    <text evidence="1">Belongs to the UPF0637 family.</text>
</comment>
<dbReference type="RefSeq" id="WP_036830767.1">
    <property type="nucleotide sequence ID" value="NZ_AVPG01000001.1"/>
</dbReference>